<evidence type="ECO:0000259" key="2">
    <source>
        <dbReference type="SMART" id="SM01163"/>
    </source>
</evidence>
<accession>A0AAN9FX92</accession>
<comment type="caution">
    <text evidence="3">The sequence shown here is derived from an EMBL/GenBank/DDBJ whole genome shotgun (WGS) entry which is preliminary data.</text>
</comment>
<proteinExistence type="predicted"/>
<name>A0AAN9FX92_CLITE</name>
<feature type="region of interest" description="Disordered" evidence="1">
    <location>
        <begin position="75"/>
        <end position="98"/>
    </location>
</feature>
<keyword evidence="4" id="KW-1185">Reference proteome</keyword>
<feature type="compositionally biased region" description="Basic and acidic residues" evidence="1">
    <location>
        <begin position="75"/>
        <end position="94"/>
    </location>
</feature>
<feature type="compositionally biased region" description="Low complexity" evidence="1">
    <location>
        <begin position="9"/>
        <end position="24"/>
    </location>
</feature>
<reference evidence="3 4" key="1">
    <citation type="submission" date="2024-01" db="EMBL/GenBank/DDBJ databases">
        <title>The genomes of 5 underutilized Papilionoideae crops provide insights into root nodulation and disease resistance.</title>
        <authorList>
            <person name="Yuan L."/>
        </authorList>
    </citation>
    <scope>NUCLEOTIDE SEQUENCE [LARGE SCALE GENOMIC DNA]</scope>
    <source>
        <strain evidence="3">LY-2023</strain>
        <tissue evidence="3">Leaf</tissue>
    </source>
</reference>
<feature type="region of interest" description="Disordered" evidence="1">
    <location>
        <begin position="1"/>
        <end position="26"/>
    </location>
</feature>
<evidence type="ECO:0000313" key="4">
    <source>
        <dbReference type="Proteomes" id="UP001359559"/>
    </source>
</evidence>
<organism evidence="3 4">
    <name type="scientific">Clitoria ternatea</name>
    <name type="common">Butterfly pea</name>
    <dbReference type="NCBI Taxonomy" id="43366"/>
    <lineage>
        <taxon>Eukaryota</taxon>
        <taxon>Viridiplantae</taxon>
        <taxon>Streptophyta</taxon>
        <taxon>Embryophyta</taxon>
        <taxon>Tracheophyta</taxon>
        <taxon>Spermatophyta</taxon>
        <taxon>Magnoliopsida</taxon>
        <taxon>eudicotyledons</taxon>
        <taxon>Gunneridae</taxon>
        <taxon>Pentapetalae</taxon>
        <taxon>rosids</taxon>
        <taxon>fabids</taxon>
        <taxon>Fabales</taxon>
        <taxon>Fabaceae</taxon>
        <taxon>Papilionoideae</taxon>
        <taxon>50 kb inversion clade</taxon>
        <taxon>NPAAA clade</taxon>
        <taxon>indigoferoid/millettioid clade</taxon>
        <taxon>Phaseoleae</taxon>
        <taxon>Clitoria</taxon>
    </lineage>
</organism>
<sequence length="224" mass="25817">MEEEEKKSYSPLPSTTSLSLNSKSDGSNNTTIPFPFNAPLTCNRFYLSPLEPLPHQQPQRFWNSSSRDRYDLHHNCHKSDTATGTRDRGIDLNGKKKKVRKDGNGEMEIGFFFFMKLCKKLVRQSFFHDHPRNFIDIRGGVQGSRGFHSSFRATQDVSTTMIVKPGPLARRMLKNLRIKANGVEFKTTRLRESLCRDQKFFHADPHPGNLIRIPGRKLAILRLW</sequence>
<dbReference type="Proteomes" id="UP001359559">
    <property type="component" value="Unassembled WGS sequence"/>
</dbReference>
<evidence type="ECO:0000256" key="1">
    <source>
        <dbReference type="SAM" id="MobiDB-lite"/>
    </source>
</evidence>
<protein>
    <recommendedName>
        <fullName evidence="2">Argonaute linker 1 domain-containing protein</fullName>
    </recommendedName>
</protein>
<dbReference type="SMART" id="SM01163">
    <property type="entry name" value="DUF1785"/>
    <property type="match status" value="1"/>
</dbReference>
<feature type="domain" description="Argonaute linker 1" evidence="2">
    <location>
        <begin position="120"/>
        <end position="165"/>
    </location>
</feature>
<dbReference type="EMBL" id="JAYKXN010000006">
    <property type="protein sequence ID" value="KAK7279903.1"/>
    <property type="molecule type" value="Genomic_DNA"/>
</dbReference>
<dbReference type="AlphaFoldDB" id="A0AAN9FX92"/>
<dbReference type="Pfam" id="PF08699">
    <property type="entry name" value="ArgoL1"/>
    <property type="match status" value="1"/>
</dbReference>
<dbReference type="InterPro" id="IPR014811">
    <property type="entry name" value="ArgoL1"/>
</dbReference>
<evidence type="ECO:0000313" key="3">
    <source>
        <dbReference type="EMBL" id="KAK7279903.1"/>
    </source>
</evidence>
<gene>
    <name evidence="3" type="ORF">RJT34_24962</name>
</gene>